<evidence type="ECO:0000313" key="5">
    <source>
        <dbReference type="EMBL" id="WTU75832.1"/>
    </source>
</evidence>
<name>A0AAU2JVB6_9ACTN</name>
<organism evidence="5">
    <name type="scientific">Streptomyces sp. NBC_00049</name>
    <dbReference type="NCBI Taxonomy" id="2903617"/>
    <lineage>
        <taxon>Bacteria</taxon>
        <taxon>Bacillati</taxon>
        <taxon>Actinomycetota</taxon>
        <taxon>Actinomycetes</taxon>
        <taxon>Kitasatosporales</taxon>
        <taxon>Streptomycetaceae</taxon>
        <taxon>Streptomyces</taxon>
    </lineage>
</organism>
<proteinExistence type="predicted"/>
<evidence type="ECO:0000256" key="1">
    <source>
        <dbReference type="SAM" id="MobiDB-lite"/>
    </source>
</evidence>
<feature type="transmembrane region" description="Helical" evidence="2">
    <location>
        <begin position="78"/>
        <end position="97"/>
    </location>
</feature>
<feature type="region of interest" description="Disordered" evidence="1">
    <location>
        <begin position="358"/>
        <end position="390"/>
    </location>
</feature>
<feature type="domain" description="Septum formation-related" evidence="4">
    <location>
        <begin position="129"/>
        <end position="232"/>
    </location>
</feature>
<dbReference type="Pfam" id="PF13845">
    <property type="entry name" value="Septum_form"/>
    <property type="match status" value="1"/>
</dbReference>
<protein>
    <submittedName>
        <fullName evidence="5">DUF4190 domain-containing protein</fullName>
    </submittedName>
</protein>
<dbReference type="EMBL" id="CP108264">
    <property type="protein sequence ID" value="WTU75832.1"/>
    <property type="molecule type" value="Genomic_DNA"/>
</dbReference>
<keyword evidence="2" id="KW-1133">Transmembrane helix</keyword>
<sequence>MSTPPSPPPGPGHSWPPPSPQQVWGPPPGYGMRPPPPLNGFALASLLVGLLCLPPLGIVFGIVALVQIAKKGERGKALAIVGLVLSVLMTGAAVFAAERVVTAIGGRLDEVGEFADVEGDLTDIDALRAGDCFNVPDGDLMGERPLTYKIDCARVHHGEVTASSLTATAAAPESAAADRKSEDACWQAQDAYAMDTWAVPADAEMFYYAPSRESWRQGDRRLVCVIGTTNEERSGSLRKDAGMLKPEQATFLKAANSVEFFMSRPPEKDLDEALAEHQAWARSVYSALGDEVKVLEADKARPGLEKSVQAQLKEVVAARAAWQRASQAKTATEFDRQWDRALGAMSLETEQQLRGAYGLSTTIPDWLEEPPGDSEDGSDGPGREPASESV</sequence>
<evidence type="ECO:0000259" key="3">
    <source>
        <dbReference type="Pfam" id="PF13828"/>
    </source>
</evidence>
<dbReference type="Pfam" id="PF13828">
    <property type="entry name" value="DUF4190"/>
    <property type="match status" value="1"/>
</dbReference>
<keyword evidence="2" id="KW-0472">Membrane</keyword>
<dbReference type="InterPro" id="IPR025241">
    <property type="entry name" value="DUF4190"/>
</dbReference>
<dbReference type="AlphaFoldDB" id="A0AAU2JVB6"/>
<feature type="compositionally biased region" description="Acidic residues" evidence="1">
    <location>
        <begin position="366"/>
        <end position="378"/>
    </location>
</feature>
<evidence type="ECO:0000259" key="4">
    <source>
        <dbReference type="Pfam" id="PF13845"/>
    </source>
</evidence>
<feature type="transmembrane region" description="Helical" evidence="2">
    <location>
        <begin position="41"/>
        <end position="66"/>
    </location>
</feature>
<accession>A0AAU2JVB6</accession>
<gene>
    <name evidence="5" type="ORF">OG327_22265</name>
</gene>
<reference evidence="5" key="1">
    <citation type="submission" date="2022-10" db="EMBL/GenBank/DDBJ databases">
        <title>The complete genomes of actinobacterial strains from the NBC collection.</title>
        <authorList>
            <person name="Joergensen T.S."/>
            <person name="Alvarez Arevalo M."/>
            <person name="Sterndorff E.B."/>
            <person name="Faurdal D."/>
            <person name="Vuksanovic O."/>
            <person name="Mourched A.-S."/>
            <person name="Charusanti P."/>
            <person name="Shaw S."/>
            <person name="Blin K."/>
            <person name="Weber T."/>
        </authorList>
    </citation>
    <scope>NUCLEOTIDE SEQUENCE</scope>
    <source>
        <strain evidence="5">NBC_00049</strain>
    </source>
</reference>
<feature type="compositionally biased region" description="Basic and acidic residues" evidence="1">
    <location>
        <begin position="381"/>
        <end position="390"/>
    </location>
</feature>
<feature type="region of interest" description="Disordered" evidence="1">
    <location>
        <begin position="1"/>
        <end position="31"/>
    </location>
</feature>
<dbReference type="InterPro" id="IPR026004">
    <property type="entry name" value="Septum_form"/>
</dbReference>
<keyword evidence="2" id="KW-0812">Transmembrane</keyword>
<feature type="domain" description="DUF4190" evidence="3">
    <location>
        <begin position="42"/>
        <end position="94"/>
    </location>
</feature>
<evidence type="ECO:0000256" key="2">
    <source>
        <dbReference type="SAM" id="Phobius"/>
    </source>
</evidence>